<dbReference type="InterPro" id="IPR036390">
    <property type="entry name" value="WH_DNA-bd_sf"/>
</dbReference>
<comment type="similarity">
    <text evidence="1">Belongs to the ROK (NagC/XylR) family.</text>
</comment>
<dbReference type="Pfam" id="PF12802">
    <property type="entry name" value="MarR_2"/>
    <property type="match status" value="1"/>
</dbReference>
<keyword evidence="4" id="KW-1185">Reference proteome</keyword>
<dbReference type="Proteomes" id="UP000558997">
    <property type="component" value="Unassembled WGS sequence"/>
</dbReference>
<keyword evidence="3" id="KW-0808">Transferase</keyword>
<dbReference type="PANTHER" id="PTHR18964:SF149">
    <property type="entry name" value="BIFUNCTIONAL UDP-N-ACETYLGLUCOSAMINE 2-EPIMERASE_N-ACETYLMANNOSAMINE KINASE"/>
    <property type="match status" value="1"/>
</dbReference>
<dbReference type="CDD" id="cd00090">
    <property type="entry name" value="HTH_ARSR"/>
    <property type="match status" value="1"/>
</dbReference>
<dbReference type="InterPro" id="IPR036388">
    <property type="entry name" value="WH-like_DNA-bd_sf"/>
</dbReference>
<keyword evidence="3" id="KW-0418">Kinase</keyword>
<dbReference type="Gene3D" id="3.30.420.40">
    <property type="match status" value="2"/>
</dbReference>
<evidence type="ECO:0000259" key="2">
    <source>
        <dbReference type="Pfam" id="PF12802"/>
    </source>
</evidence>
<dbReference type="PANTHER" id="PTHR18964">
    <property type="entry name" value="ROK (REPRESSOR, ORF, KINASE) FAMILY"/>
    <property type="match status" value="1"/>
</dbReference>
<organism evidence="3 4">
    <name type="scientific">Kribbella solani</name>
    <dbReference type="NCBI Taxonomy" id="236067"/>
    <lineage>
        <taxon>Bacteria</taxon>
        <taxon>Bacillati</taxon>
        <taxon>Actinomycetota</taxon>
        <taxon>Actinomycetes</taxon>
        <taxon>Propionibacteriales</taxon>
        <taxon>Kribbellaceae</taxon>
        <taxon>Kribbella</taxon>
    </lineage>
</organism>
<evidence type="ECO:0000313" key="4">
    <source>
        <dbReference type="Proteomes" id="UP000558997"/>
    </source>
</evidence>
<dbReference type="AlphaFoldDB" id="A0A841DX75"/>
<dbReference type="InterPro" id="IPR000600">
    <property type="entry name" value="ROK"/>
</dbReference>
<dbReference type="RefSeq" id="WP_184836846.1">
    <property type="nucleotide sequence ID" value="NZ_BAAAVN010000003.1"/>
</dbReference>
<dbReference type="Pfam" id="PF00480">
    <property type="entry name" value="ROK"/>
    <property type="match status" value="1"/>
</dbReference>
<dbReference type="InterPro" id="IPR011991">
    <property type="entry name" value="ArsR-like_HTH"/>
</dbReference>
<reference evidence="3 4" key="1">
    <citation type="submission" date="2020-08" db="EMBL/GenBank/DDBJ databases">
        <title>Sequencing the genomes of 1000 actinobacteria strains.</title>
        <authorList>
            <person name="Klenk H.-P."/>
        </authorList>
    </citation>
    <scope>NUCLEOTIDE SEQUENCE [LARGE SCALE GENOMIC DNA]</scope>
    <source>
        <strain evidence="3 4">DSM 17294</strain>
    </source>
</reference>
<accession>A0A841DX75</accession>
<comment type="caution">
    <text evidence="3">The sequence shown here is derived from an EMBL/GenBank/DDBJ whole genome shotgun (WGS) entry which is preliminary data.</text>
</comment>
<dbReference type="CDD" id="cd23763">
    <property type="entry name" value="ASKHA_ATPase_ROK"/>
    <property type="match status" value="1"/>
</dbReference>
<name>A0A841DX75_9ACTN</name>
<proteinExistence type="inferred from homology"/>
<dbReference type="InterPro" id="IPR043129">
    <property type="entry name" value="ATPase_NBD"/>
</dbReference>
<dbReference type="SUPFAM" id="SSF46785">
    <property type="entry name" value="Winged helix' DNA-binding domain"/>
    <property type="match status" value="1"/>
</dbReference>
<dbReference type="Gene3D" id="1.10.10.10">
    <property type="entry name" value="Winged helix-like DNA-binding domain superfamily/Winged helix DNA-binding domain"/>
    <property type="match status" value="1"/>
</dbReference>
<dbReference type="EMBL" id="JACHNF010000001">
    <property type="protein sequence ID" value="MBB5980827.1"/>
    <property type="molecule type" value="Genomic_DNA"/>
</dbReference>
<evidence type="ECO:0000256" key="1">
    <source>
        <dbReference type="ARBA" id="ARBA00006479"/>
    </source>
</evidence>
<dbReference type="GO" id="GO:0016301">
    <property type="term" value="F:kinase activity"/>
    <property type="evidence" value="ECO:0007669"/>
    <property type="project" value="UniProtKB-KW"/>
</dbReference>
<feature type="domain" description="HTH marR-type" evidence="2">
    <location>
        <begin position="19"/>
        <end position="62"/>
    </location>
</feature>
<gene>
    <name evidence="3" type="ORF">HDA44_004168</name>
</gene>
<evidence type="ECO:0000313" key="3">
    <source>
        <dbReference type="EMBL" id="MBB5980827.1"/>
    </source>
</evidence>
<protein>
    <submittedName>
        <fullName evidence="3">Putative NBD/HSP70 family sugar kinase</fullName>
    </submittedName>
</protein>
<sequence length="395" mass="40604">MATTPGTPRLLRAMNDRAALDLLLSQGPLSRTTLGNLTGLSKPTASQLLARLEAAGLVRPSGTTEGRPGPNAQLYEINGGIAHVAGLDVTPTRIRAAVADLTGNVIGHYELATPGRSAKGTVDRVLKAIEGAAGDAGLDRERLRRVSIGTPGGFDPTTGRLRYATHLPGWHAPHLLDELAAAIAVPLEVENDVNLAAIAEQRVGHAVGSDNFVLLWGEEGIGAAIVVNGRLHRGATGGAGEVAFMPLPGTPLVRDVGRNNAGGFQELAGGEPVLELAREHGLKARTPEAAIVAALQTEGAGDAVLAEFAHRLAVGLAAIVAVVDPELIVLAGGVITAGGERLRGLVQDELADLAVPRPRLLMTAISTDPVLSGALQSALSTTRDEVFDTAGPPIT</sequence>
<dbReference type="GO" id="GO:0003700">
    <property type="term" value="F:DNA-binding transcription factor activity"/>
    <property type="evidence" value="ECO:0007669"/>
    <property type="project" value="InterPro"/>
</dbReference>
<dbReference type="SUPFAM" id="SSF53067">
    <property type="entry name" value="Actin-like ATPase domain"/>
    <property type="match status" value="1"/>
</dbReference>
<dbReference type="InterPro" id="IPR000835">
    <property type="entry name" value="HTH_MarR-typ"/>
</dbReference>